<dbReference type="GO" id="GO:0030091">
    <property type="term" value="P:protein repair"/>
    <property type="evidence" value="ECO:0007669"/>
    <property type="project" value="InterPro"/>
</dbReference>
<evidence type="ECO:0000256" key="5">
    <source>
        <dbReference type="ARBA" id="ARBA00022833"/>
    </source>
</evidence>
<keyword evidence="5" id="KW-0862">Zinc</keyword>
<dbReference type="InterPro" id="IPR002579">
    <property type="entry name" value="Met_Sox_Rdtase_MsrB_dom"/>
</dbReference>
<gene>
    <name evidence="9" type="ORF">A2928_02180</name>
</gene>
<keyword evidence="4" id="KW-0479">Metal-binding</keyword>
<dbReference type="NCBIfam" id="TIGR00357">
    <property type="entry name" value="peptide-methionine (R)-S-oxide reductase MsrB"/>
    <property type="match status" value="1"/>
</dbReference>
<organism evidence="9 10">
    <name type="scientific">Candidatus Taylorbacteria bacterium RIFCSPLOWO2_01_FULL_45_15b</name>
    <dbReference type="NCBI Taxonomy" id="1802319"/>
    <lineage>
        <taxon>Bacteria</taxon>
        <taxon>Candidatus Tayloriibacteriota</taxon>
    </lineage>
</organism>
<dbReference type="PROSITE" id="PS51790">
    <property type="entry name" value="MSRB"/>
    <property type="match status" value="1"/>
</dbReference>
<evidence type="ECO:0000313" key="10">
    <source>
        <dbReference type="Proteomes" id="UP000176221"/>
    </source>
</evidence>
<dbReference type="GO" id="GO:0005737">
    <property type="term" value="C:cytoplasm"/>
    <property type="evidence" value="ECO:0007669"/>
    <property type="project" value="TreeGrafter"/>
</dbReference>
<proteinExistence type="inferred from homology"/>
<evidence type="ECO:0000256" key="3">
    <source>
        <dbReference type="ARBA" id="ARBA00012499"/>
    </source>
</evidence>
<dbReference type="GO" id="GO:0033743">
    <property type="term" value="F:peptide-methionine (R)-S-oxide reductase activity"/>
    <property type="evidence" value="ECO:0007669"/>
    <property type="project" value="UniProtKB-EC"/>
</dbReference>
<dbReference type="PANTHER" id="PTHR10173:SF52">
    <property type="entry name" value="METHIONINE-R-SULFOXIDE REDUCTASE B1"/>
    <property type="match status" value="1"/>
</dbReference>
<comment type="similarity">
    <text evidence="2">Belongs to the MsrB Met sulfoxide reductase family.</text>
</comment>
<dbReference type="GO" id="GO:0006979">
    <property type="term" value="P:response to oxidative stress"/>
    <property type="evidence" value="ECO:0007669"/>
    <property type="project" value="InterPro"/>
</dbReference>
<dbReference type="FunFam" id="2.170.150.20:FF:000001">
    <property type="entry name" value="Peptide methionine sulfoxide reductase MsrB"/>
    <property type="match status" value="1"/>
</dbReference>
<dbReference type="Proteomes" id="UP000176221">
    <property type="component" value="Unassembled WGS sequence"/>
</dbReference>
<dbReference type="GO" id="GO:0046872">
    <property type="term" value="F:metal ion binding"/>
    <property type="evidence" value="ECO:0007669"/>
    <property type="project" value="UniProtKB-KW"/>
</dbReference>
<dbReference type="Pfam" id="PF01641">
    <property type="entry name" value="SelR"/>
    <property type="match status" value="1"/>
</dbReference>
<dbReference type="EMBL" id="MHRX01000057">
    <property type="protein sequence ID" value="OHA31905.1"/>
    <property type="molecule type" value="Genomic_DNA"/>
</dbReference>
<evidence type="ECO:0000256" key="1">
    <source>
        <dbReference type="ARBA" id="ARBA00001947"/>
    </source>
</evidence>
<protein>
    <recommendedName>
        <fullName evidence="3">peptide-methionine (R)-S-oxide reductase</fullName>
        <ecNumber evidence="3">1.8.4.12</ecNumber>
    </recommendedName>
</protein>
<dbReference type="EC" id="1.8.4.12" evidence="3"/>
<evidence type="ECO:0000256" key="6">
    <source>
        <dbReference type="ARBA" id="ARBA00023002"/>
    </source>
</evidence>
<evidence type="ECO:0000259" key="8">
    <source>
        <dbReference type="PROSITE" id="PS51790"/>
    </source>
</evidence>
<dbReference type="PANTHER" id="PTHR10173">
    <property type="entry name" value="METHIONINE SULFOXIDE REDUCTASE"/>
    <property type="match status" value="1"/>
</dbReference>
<evidence type="ECO:0000256" key="7">
    <source>
        <dbReference type="ARBA" id="ARBA00048488"/>
    </source>
</evidence>
<comment type="catalytic activity">
    <reaction evidence="7">
        <text>L-methionyl-[protein] + [thioredoxin]-disulfide + H2O = L-methionyl-(R)-S-oxide-[protein] + [thioredoxin]-dithiol</text>
        <dbReference type="Rhea" id="RHEA:24164"/>
        <dbReference type="Rhea" id="RHEA-COMP:10698"/>
        <dbReference type="Rhea" id="RHEA-COMP:10700"/>
        <dbReference type="Rhea" id="RHEA-COMP:12313"/>
        <dbReference type="Rhea" id="RHEA-COMP:12314"/>
        <dbReference type="ChEBI" id="CHEBI:15377"/>
        <dbReference type="ChEBI" id="CHEBI:16044"/>
        <dbReference type="ChEBI" id="CHEBI:29950"/>
        <dbReference type="ChEBI" id="CHEBI:45764"/>
        <dbReference type="ChEBI" id="CHEBI:50058"/>
        <dbReference type="EC" id="1.8.4.12"/>
    </reaction>
</comment>
<evidence type="ECO:0000313" key="9">
    <source>
        <dbReference type="EMBL" id="OHA31905.1"/>
    </source>
</evidence>
<dbReference type="InterPro" id="IPR011057">
    <property type="entry name" value="Mss4-like_sf"/>
</dbReference>
<sequence>MEKIKKTNEEWKQILPKDVYHVTREKGTEPAFSGEFWDNHEKGQYRCSNCGLQLFSSETKYDSGTGWPSFYKPVDDAHLESRPDNGLLMKRTETICARCGAHLGHVFADGPEPTGRRFCMNSCALTFEADNSDGK</sequence>
<comment type="cofactor">
    <cofactor evidence="1">
        <name>Zn(2+)</name>
        <dbReference type="ChEBI" id="CHEBI:29105"/>
    </cofactor>
</comment>
<dbReference type="AlphaFoldDB" id="A0A1G2N709"/>
<dbReference type="InterPro" id="IPR028427">
    <property type="entry name" value="Met_Sox_Rdtase_MsrB"/>
</dbReference>
<evidence type="ECO:0000256" key="4">
    <source>
        <dbReference type="ARBA" id="ARBA00022723"/>
    </source>
</evidence>
<comment type="caution">
    <text evidence="9">The sequence shown here is derived from an EMBL/GenBank/DDBJ whole genome shotgun (WGS) entry which is preliminary data.</text>
</comment>
<dbReference type="STRING" id="1802319.A2928_02180"/>
<feature type="domain" description="MsrB" evidence="8">
    <location>
        <begin position="8"/>
        <end position="130"/>
    </location>
</feature>
<keyword evidence="6" id="KW-0560">Oxidoreductase</keyword>
<accession>A0A1G2N709</accession>
<reference evidence="9 10" key="1">
    <citation type="journal article" date="2016" name="Nat. Commun.">
        <title>Thousands of microbial genomes shed light on interconnected biogeochemical processes in an aquifer system.</title>
        <authorList>
            <person name="Anantharaman K."/>
            <person name="Brown C.T."/>
            <person name="Hug L.A."/>
            <person name="Sharon I."/>
            <person name="Castelle C.J."/>
            <person name="Probst A.J."/>
            <person name="Thomas B.C."/>
            <person name="Singh A."/>
            <person name="Wilkins M.J."/>
            <person name="Karaoz U."/>
            <person name="Brodie E.L."/>
            <person name="Williams K.H."/>
            <person name="Hubbard S.S."/>
            <person name="Banfield J.F."/>
        </authorList>
    </citation>
    <scope>NUCLEOTIDE SEQUENCE [LARGE SCALE GENOMIC DNA]</scope>
</reference>
<dbReference type="SUPFAM" id="SSF51316">
    <property type="entry name" value="Mss4-like"/>
    <property type="match status" value="1"/>
</dbReference>
<name>A0A1G2N709_9BACT</name>
<dbReference type="Gene3D" id="2.170.150.20">
    <property type="entry name" value="Peptide methionine sulfoxide reductase"/>
    <property type="match status" value="1"/>
</dbReference>
<evidence type="ECO:0000256" key="2">
    <source>
        <dbReference type="ARBA" id="ARBA00007174"/>
    </source>
</evidence>